<protein>
    <submittedName>
        <fullName evidence="1">Uncharacterized protein</fullName>
    </submittedName>
</protein>
<accession>A0A3N4MF96</accession>
<reference evidence="2" key="1">
    <citation type="submission" date="2018-11" db="EMBL/GenBank/DDBJ databases">
        <title>Chitinophaga lutea sp.nov., isolate from arsenic contaminated soil.</title>
        <authorList>
            <person name="Zong Y."/>
        </authorList>
    </citation>
    <scope>NUCLEOTIDE SEQUENCE [LARGE SCALE GENOMIC DNA]</scope>
    <source>
        <strain evidence="2">YLT18</strain>
    </source>
</reference>
<dbReference type="EMBL" id="RMBX01000002">
    <property type="protein sequence ID" value="RPD42624.1"/>
    <property type="molecule type" value="Genomic_DNA"/>
</dbReference>
<dbReference type="AlphaFoldDB" id="A0A3N4MF96"/>
<keyword evidence="2" id="KW-1185">Reference proteome</keyword>
<comment type="caution">
    <text evidence="1">The sequence shown here is derived from an EMBL/GenBank/DDBJ whole genome shotgun (WGS) entry which is preliminary data.</text>
</comment>
<dbReference type="RefSeq" id="WP_120515229.1">
    <property type="nucleotide sequence ID" value="NZ_QXZY01000003.1"/>
</dbReference>
<dbReference type="Proteomes" id="UP000279089">
    <property type="component" value="Unassembled WGS sequence"/>
</dbReference>
<gene>
    <name evidence="1" type="ORF">EG028_05505</name>
</gene>
<evidence type="ECO:0000313" key="1">
    <source>
        <dbReference type="EMBL" id="RPD42624.1"/>
    </source>
</evidence>
<evidence type="ECO:0000313" key="2">
    <source>
        <dbReference type="Proteomes" id="UP000279089"/>
    </source>
</evidence>
<proteinExistence type="predicted"/>
<dbReference type="OrthoDB" id="680185at2"/>
<name>A0A3N4MF96_9BACT</name>
<sequence length="67" mass="7860">MDNTNLTNRLQYIFLSDNLSWDDFAFRAGENGANLREELIDLLEESSELLSRIGYHIEIVKNTDRIR</sequence>
<organism evidence="1 2">
    <name type="scientific">Chitinophaga barathri</name>
    <dbReference type="NCBI Taxonomy" id="1647451"/>
    <lineage>
        <taxon>Bacteria</taxon>
        <taxon>Pseudomonadati</taxon>
        <taxon>Bacteroidota</taxon>
        <taxon>Chitinophagia</taxon>
        <taxon>Chitinophagales</taxon>
        <taxon>Chitinophagaceae</taxon>
        <taxon>Chitinophaga</taxon>
    </lineage>
</organism>